<dbReference type="PANTHER" id="PTHR23130:SF171">
    <property type="entry name" value="OS01G0895300 PROTEIN"/>
    <property type="match status" value="1"/>
</dbReference>
<comment type="subcellular location">
    <subcellularLocation>
        <location evidence="1">Membrane</location>
    </subcellularLocation>
</comment>
<dbReference type="InterPro" id="IPR045266">
    <property type="entry name" value="DOH_DOMON"/>
</dbReference>
<evidence type="ECO:0000256" key="9">
    <source>
        <dbReference type="SAM" id="Phobius"/>
    </source>
</evidence>
<dbReference type="PROSITE" id="PS50836">
    <property type="entry name" value="DOMON"/>
    <property type="match status" value="1"/>
</dbReference>
<evidence type="ECO:0000256" key="8">
    <source>
        <dbReference type="SAM" id="MobiDB-lite"/>
    </source>
</evidence>
<dbReference type="InterPro" id="IPR005018">
    <property type="entry name" value="DOMON_domain"/>
</dbReference>
<dbReference type="PANTHER" id="PTHR23130">
    <property type="entry name" value="CYTOCHROME B561 AND DOMON DOMAIN-CONTAINING PROTEIN"/>
    <property type="match status" value="1"/>
</dbReference>
<feature type="domain" description="DOMON" evidence="11">
    <location>
        <begin position="470"/>
        <end position="596"/>
    </location>
</feature>
<feature type="transmembrane region" description="Helical" evidence="9">
    <location>
        <begin position="771"/>
        <end position="790"/>
    </location>
</feature>
<dbReference type="AlphaFoldDB" id="A0AAD3DIW3"/>
<keyword evidence="3 9" id="KW-0812">Transmembrane</keyword>
<dbReference type="Gene3D" id="1.20.120.1770">
    <property type="match status" value="1"/>
</dbReference>
<keyword evidence="2" id="KW-0813">Transport</keyword>
<dbReference type="Pfam" id="PF03351">
    <property type="entry name" value="DOMON"/>
    <property type="match status" value="1"/>
</dbReference>
<evidence type="ECO:0000256" key="7">
    <source>
        <dbReference type="ARBA" id="ARBA00023136"/>
    </source>
</evidence>
<feature type="transmembrane region" description="Helical" evidence="9">
    <location>
        <begin position="734"/>
        <end position="750"/>
    </location>
</feature>
<feature type="compositionally biased region" description="Low complexity" evidence="8">
    <location>
        <begin position="831"/>
        <end position="845"/>
    </location>
</feature>
<dbReference type="Proteomes" id="UP001054857">
    <property type="component" value="Unassembled WGS sequence"/>
</dbReference>
<dbReference type="SMART" id="SM00665">
    <property type="entry name" value="B561"/>
    <property type="match status" value="1"/>
</dbReference>
<evidence type="ECO:0000256" key="2">
    <source>
        <dbReference type="ARBA" id="ARBA00022448"/>
    </source>
</evidence>
<dbReference type="PRINTS" id="PR01217">
    <property type="entry name" value="PRICHEXTENSN"/>
</dbReference>
<evidence type="ECO:0008006" key="15">
    <source>
        <dbReference type="Google" id="ProtNLM"/>
    </source>
</evidence>
<dbReference type="EMBL" id="BMAR01000003">
    <property type="protein sequence ID" value="GFR42660.1"/>
    <property type="molecule type" value="Genomic_DNA"/>
</dbReference>
<evidence type="ECO:0000256" key="6">
    <source>
        <dbReference type="ARBA" id="ARBA00022989"/>
    </source>
</evidence>
<evidence type="ECO:0000313" key="14">
    <source>
        <dbReference type="Proteomes" id="UP001054857"/>
    </source>
</evidence>
<feature type="region of interest" description="Disordered" evidence="8">
    <location>
        <begin position="193"/>
        <end position="432"/>
    </location>
</feature>
<feature type="region of interest" description="Disordered" evidence="8">
    <location>
        <begin position="831"/>
        <end position="901"/>
    </location>
</feature>
<keyword evidence="6 9" id="KW-1133">Transmembrane helix</keyword>
<evidence type="ECO:0000259" key="11">
    <source>
        <dbReference type="PROSITE" id="PS50836"/>
    </source>
</evidence>
<accession>A0AAD3DIW3</accession>
<feature type="domain" description="Cytochrome b561" evidence="12">
    <location>
        <begin position="618"/>
        <end position="825"/>
    </location>
</feature>
<reference evidence="13 14" key="1">
    <citation type="journal article" date="2021" name="Sci. Rep.">
        <title>Genome sequencing of the multicellular alga Astrephomene provides insights into convergent evolution of germ-soma differentiation.</title>
        <authorList>
            <person name="Yamashita S."/>
            <person name="Yamamoto K."/>
            <person name="Matsuzaki R."/>
            <person name="Suzuki S."/>
            <person name="Yamaguchi H."/>
            <person name="Hirooka S."/>
            <person name="Minakuchi Y."/>
            <person name="Miyagishima S."/>
            <person name="Kawachi M."/>
            <person name="Toyoda A."/>
            <person name="Nozaki H."/>
        </authorList>
    </citation>
    <scope>NUCLEOTIDE SEQUENCE [LARGE SCALE GENOMIC DNA]</scope>
    <source>
        <strain evidence="13 14">NIES-4017</strain>
    </source>
</reference>
<keyword evidence="7 9" id="KW-0472">Membrane</keyword>
<feature type="compositionally biased region" description="Pro residues" evidence="8">
    <location>
        <begin position="865"/>
        <end position="895"/>
    </location>
</feature>
<feature type="transmembrane region" description="Helical" evidence="9">
    <location>
        <begin position="650"/>
        <end position="668"/>
    </location>
</feature>
<name>A0AAD3DIW3_9CHLO</name>
<evidence type="ECO:0000256" key="1">
    <source>
        <dbReference type="ARBA" id="ARBA00004370"/>
    </source>
</evidence>
<evidence type="ECO:0000256" key="10">
    <source>
        <dbReference type="SAM" id="SignalP"/>
    </source>
</evidence>
<keyword evidence="14" id="KW-1185">Reference proteome</keyword>
<keyword evidence="5" id="KW-0249">Electron transport</keyword>
<sequence length="981" mass="102160">MNWTAAHLACVLLLTTARLCNSFTQYWYDATALKRDFGVSLPYKPTCGEHPSTSVLPSLSVHGSPVIDGTIAFVFADASTNSPSDTLCPGGTYKVTVSFKEKRLALLSANSSSVNFTDPSPTPSCTNQVDLGNNMNSGAALSFTAVFKVPCSAASTVLLFMVTSAGTSTATRGWSQNSRTLSVAKSCPSVYCPPPPPPPSPHPPSPIPPSPRPSPPSPPSPRPSPPPPPAPRPSPPPPPSPRPPPPSPPSPQPRPPSPLPPSPRPSPPQPPSPRPSPPPPPRPPSPRPSPPPPPSPRPSPPLPPSPQPRPPQPPSPPPRPPAPRPPSPRPSPPSPRPPSPPGMPSPLPPATPPSPPTHPSPPLNSSSTQSPVSLPSPSSSPPSLPSRSLLPNPPPFSSSPPSSKPSPPPSDIQMSEGSPPPPPSTAVPQAATSCTRSTLGYQCMAQKGKVTIHWTVNTTTAPSNPCTPATRTELQEAEVAQSGSLHMAIQAAVTGYVALGFGSDPEEMYPSDIVLGYVQSSGAGYLKTFFAEEEDLDEKDVWPPSGSSSWAYDSGVLQNSSSGVTTLCFSRRLRDDRAKASPDLRAATGGAVAAGAARRRLAASQDAGLGLSWAVSNTRGLVQHTSSNVGGFFLDVTSGGSADATADAKFWIDVHGVLMTVAWLLLPLGALLPSHRWVFRGKELFGKQIWFLGHVVCQWGGMALFIAGFVVLYIKLEIEEDSMPGGDVGEAHQKIGIAVMAAAVAQMILGHVRPDPKHPRRGLWNLLHHNLGRLSVLVASANIYIGIYIYHVSQWQASYKHWILPIAIVMGALLMLDIVLRFMAPDAPPAAAGAAAPPQQLQLQPQAPPSPGGKVAWNSGGGAPYPAPPGTTPYPPPGTAAPYPPPPGHAVPYPQPGNAVPYPQPGNAVPYPAAYPPHPGTAVPYPPAASAPPYPAAYPPAAGVPYLHAGSATPPYPPPAGGGVSYPAPLYNVQQQGQQFA</sequence>
<dbReference type="GO" id="GO:0016020">
    <property type="term" value="C:membrane"/>
    <property type="evidence" value="ECO:0007669"/>
    <property type="project" value="UniProtKB-SubCell"/>
</dbReference>
<keyword evidence="4 10" id="KW-0732">Signal</keyword>
<protein>
    <recommendedName>
        <fullName evidence="15">Cytochrome b561 domain-containing protein</fullName>
    </recommendedName>
</protein>
<feature type="compositionally biased region" description="Pro residues" evidence="8">
    <location>
        <begin position="193"/>
        <end position="362"/>
    </location>
</feature>
<evidence type="ECO:0000256" key="3">
    <source>
        <dbReference type="ARBA" id="ARBA00022692"/>
    </source>
</evidence>
<proteinExistence type="predicted"/>
<feature type="transmembrane region" description="Helical" evidence="9">
    <location>
        <begin position="689"/>
        <end position="714"/>
    </location>
</feature>
<dbReference type="SMART" id="SM00664">
    <property type="entry name" value="DoH"/>
    <property type="match status" value="1"/>
</dbReference>
<organism evidence="13 14">
    <name type="scientific">Astrephomene gubernaculifera</name>
    <dbReference type="NCBI Taxonomy" id="47775"/>
    <lineage>
        <taxon>Eukaryota</taxon>
        <taxon>Viridiplantae</taxon>
        <taxon>Chlorophyta</taxon>
        <taxon>core chlorophytes</taxon>
        <taxon>Chlorophyceae</taxon>
        <taxon>CS clade</taxon>
        <taxon>Chlamydomonadales</taxon>
        <taxon>Astrephomenaceae</taxon>
        <taxon>Astrephomene</taxon>
    </lineage>
</organism>
<dbReference type="CDD" id="cd08760">
    <property type="entry name" value="Cyt_b561_FRRS1_like"/>
    <property type="match status" value="1"/>
</dbReference>
<evidence type="ECO:0000313" key="13">
    <source>
        <dbReference type="EMBL" id="GFR42660.1"/>
    </source>
</evidence>
<evidence type="ECO:0000259" key="12">
    <source>
        <dbReference type="PROSITE" id="PS50939"/>
    </source>
</evidence>
<gene>
    <name evidence="13" type="ORF">Agub_g3597</name>
</gene>
<feature type="chain" id="PRO_5041924575" description="Cytochrome b561 domain-containing protein" evidence="10">
    <location>
        <begin position="23"/>
        <end position="981"/>
    </location>
</feature>
<evidence type="ECO:0000256" key="5">
    <source>
        <dbReference type="ARBA" id="ARBA00022982"/>
    </source>
</evidence>
<dbReference type="PROSITE" id="PS50939">
    <property type="entry name" value="CYTOCHROME_B561"/>
    <property type="match status" value="1"/>
</dbReference>
<dbReference type="InterPro" id="IPR006593">
    <property type="entry name" value="Cyt_b561/ferric_Rdtase_TM"/>
</dbReference>
<feature type="transmembrane region" description="Helical" evidence="9">
    <location>
        <begin position="802"/>
        <end position="820"/>
    </location>
</feature>
<dbReference type="CDD" id="cd09631">
    <property type="entry name" value="DOMON_DOH"/>
    <property type="match status" value="1"/>
</dbReference>
<feature type="compositionally biased region" description="Pro residues" evidence="8">
    <location>
        <begin position="391"/>
        <end position="410"/>
    </location>
</feature>
<evidence type="ECO:0000256" key="4">
    <source>
        <dbReference type="ARBA" id="ARBA00022729"/>
    </source>
</evidence>
<feature type="signal peptide" evidence="10">
    <location>
        <begin position="1"/>
        <end position="22"/>
    </location>
</feature>
<feature type="compositionally biased region" description="Low complexity" evidence="8">
    <location>
        <begin position="363"/>
        <end position="377"/>
    </location>
</feature>
<comment type="caution">
    <text evidence="13">The sequence shown here is derived from an EMBL/GenBank/DDBJ whole genome shotgun (WGS) entry which is preliminary data.</text>
</comment>